<reference evidence="2 3" key="1">
    <citation type="journal article" date="2015" name="BMC Genomics">
        <title>Genome mining reveals unlocked bioactive potential of marine Gram-negative bacteria.</title>
        <authorList>
            <person name="Machado H."/>
            <person name="Sonnenschein E.C."/>
            <person name="Melchiorsen J."/>
            <person name="Gram L."/>
        </authorList>
    </citation>
    <scope>NUCLEOTIDE SEQUENCE [LARGE SCALE GENOMIC DNA]</scope>
    <source>
        <strain evidence="2 3">S2471</strain>
    </source>
</reference>
<evidence type="ECO:0000313" key="2">
    <source>
        <dbReference type="EMBL" id="KJZ13481.1"/>
    </source>
</evidence>
<feature type="chain" id="PRO_5002476186" description="DUF2946 domain-containing protein" evidence="1">
    <location>
        <begin position="29"/>
        <end position="135"/>
    </location>
</feature>
<keyword evidence="3" id="KW-1185">Reference proteome</keyword>
<evidence type="ECO:0008006" key="4">
    <source>
        <dbReference type="Google" id="ProtNLM"/>
    </source>
</evidence>
<protein>
    <recommendedName>
        <fullName evidence="4">DUF2946 domain-containing protein</fullName>
    </recommendedName>
</protein>
<dbReference type="Proteomes" id="UP000033452">
    <property type="component" value="Unassembled WGS sequence"/>
</dbReference>
<dbReference type="PROSITE" id="PS51257">
    <property type="entry name" value="PROKAR_LIPOPROTEIN"/>
    <property type="match status" value="1"/>
</dbReference>
<dbReference type="RefSeq" id="WP_046003069.1">
    <property type="nucleotide sequence ID" value="NZ_JXYA01000001.1"/>
</dbReference>
<evidence type="ECO:0000256" key="1">
    <source>
        <dbReference type="SAM" id="SignalP"/>
    </source>
</evidence>
<keyword evidence="1" id="KW-0732">Signal</keyword>
<dbReference type="EMBL" id="JXYA01000001">
    <property type="protein sequence ID" value="KJZ13481.1"/>
    <property type="molecule type" value="Genomic_DNA"/>
</dbReference>
<name>A0A0F4R0M5_9GAMM</name>
<comment type="caution">
    <text evidence="2">The sequence shown here is derived from an EMBL/GenBank/DDBJ whole genome shotgun (WGS) entry which is preliminary data.</text>
</comment>
<dbReference type="OrthoDB" id="6293116at2"/>
<gene>
    <name evidence="2" type="ORF">TW77_00875</name>
</gene>
<organism evidence="2 3">
    <name type="scientific">Pseudoalteromonas rubra</name>
    <dbReference type="NCBI Taxonomy" id="43658"/>
    <lineage>
        <taxon>Bacteria</taxon>
        <taxon>Pseudomonadati</taxon>
        <taxon>Pseudomonadota</taxon>
        <taxon>Gammaproteobacteria</taxon>
        <taxon>Alteromonadales</taxon>
        <taxon>Pseudoalteromonadaceae</taxon>
        <taxon>Pseudoalteromonas</taxon>
    </lineage>
</organism>
<accession>A0A0F4R0M5</accession>
<feature type="signal peptide" evidence="1">
    <location>
        <begin position="1"/>
        <end position="28"/>
    </location>
</feature>
<evidence type="ECO:0000313" key="3">
    <source>
        <dbReference type="Proteomes" id="UP000033452"/>
    </source>
</evidence>
<proteinExistence type="predicted"/>
<sequence length="135" mass="14796">MSKFSATLLMIAALLAFIVQGMANAVMACEAHMQGHDMHTVMMQHHHEAASPEVTDTSVQFKHDHSKMSHTQQQMDCCDDDSDCICLTHACGSAQLLPVAEFSLTTDLVFLAAIWHGDQLPIAVAQSLYRPPIFA</sequence>
<dbReference type="PATRIC" id="fig|43658.5.peg.180"/>
<dbReference type="AlphaFoldDB" id="A0A0F4R0M5"/>